<sequence>MRRMMQDESWQAPGRESASGAKSVARALAPRLNQAAKLVFAGEVARLAVRSLHAELCLYPKPGLVSPVDTGSHDDMDAGTFMRSMFALRHYFKKICLAGLNDAPFAQLKQLGIAAETAMLRATRGINTHRGAIFSLGLLCATAGRARAQGTPMTPAALRAALLIRWGEELAHHAAPATSAEATRAASAVPLAQTTAVGVGPAATEAGIATAFAWGIAARGVDAQPARAEGNVAGGGLARSASLSNGLRVAARYAVSGAREEGALGLPSVFEIGMPALLASRRRGAGIVEQRIDTLYALMAHISDSNVYHRAGPQGAQIVREHATHFLAQGGTAHANWHATALAGHHTFMRHRLSPGGAADLLAACCFVQSLATLDQP</sequence>
<reference evidence="6 7" key="1">
    <citation type="submission" date="2019-11" db="EMBL/GenBank/DDBJ databases">
        <title>Novel species isolated from a subtropical stream in China.</title>
        <authorList>
            <person name="Lu H."/>
        </authorList>
    </citation>
    <scope>NUCLEOTIDE SEQUENCE [LARGE SCALE GENOMIC DNA]</scope>
    <source>
        <strain evidence="6 7">FT80W</strain>
    </source>
</reference>
<dbReference type="Gene3D" id="1.10.4200.10">
    <property type="entry name" value="Triphosphoribosyl-dephospho-CoA protein"/>
    <property type="match status" value="1"/>
</dbReference>
<dbReference type="GO" id="GO:0051191">
    <property type="term" value="P:prosthetic group biosynthetic process"/>
    <property type="evidence" value="ECO:0007669"/>
    <property type="project" value="TreeGrafter"/>
</dbReference>
<evidence type="ECO:0000256" key="4">
    <source>
        <dbReference type="ARBA" id="ARBA00022741"/>
    </source>
</evidence>
<evidence type="ECO:0000256" key="3">
    <source>
        <dbReference type="ARBA" id="ARBA00022679"/>
    </source>
</evidence>
<evidence type="ECO:0000256" key="2">
    <source>
        <dbReference type="ARBA" id="ARBA00012074"/>
    </source>
</evidence>
<keyword evidence="5" id="KW-0067">ATP-binding</keyword>
<dbReference type="AlphaFoldDB" id="A0A6I2KWV7"/>
<keyword evidence="4" id="KW-0547">Nucleotide-binding</keyword>
<accession>A0A6I2KWV7</accession>
<dbReference type="EC" id="2.4.2.52" evidence="2"/>
<gene>
    <name evidence="6" type="ORF">GJ699_11460</name>
</gene>
<dbReference type="EMBL" id="WKJK01000005">
    <property type="protein sequence ID" value="MRW90605.1"/>
    <property type="molecule type" value="Genomic_DNA"/>
</dbReference>
<comment type="catalytic activity">
    <reaction evidence="1">
        <text>3'-dephospho-CoA + ATP = 2'-(5''-triphospho-alpha-D-ribosyl)-3'-dephospho-CoA + adenine</text>
        <dbReference type="Rhea" id="RHEA:15117"/>
        <dbReference type="ChEBI" id="CHEBI:16708"/>
        <dbReference type="ChEBI" id="CHEBI:30616"/>
        <dbReference type="ChEBI" id="CHEBI:57328"/>
        <dbReference type="ChEBI" id="CHEBI:61378"/>
        <dbReference type="EC" id="2.4.2.52"/>
    </reaction>
</comment>
<dbReference type="PANTHER" id="PTHR30201:SF2">
    <property type="entry name" value="2-(5''-TRIPHOSPHORIBOSYL)-3'-DEPHOSPHOCOENZYME-A SYNTHASE"/>
    <property type="match status" value="1"/>
</dbReference>
<dbReference type="GO" id="GO:0046917">
    <property type="term" value="F:triphosphoribosyl-dephospho-CoA synthase activity"/>
    <property type="evidence" value="ECO:0007669"/>
    <property type="project" value="UniProtKB-EC"/>
</dbReference>
<evidence type="ECO:0000313" key="6">
    <source>
        <dbReference type="EMBL" id="MRW90605.1"/>
    </source>
</evidence>
<evidence type="ECO:0000256" key="5">
    <source>
        <dbReference type="ARBA" id="ARBA00022840"/>
    </source>
</evidence>
<evidence type="ECO:0000313" key="7">
    <source>
        <dbReference type="Proteomes" id="UP000433309"/>
    </source>
</evidence>
<comment type="caution">
    <text evidence="6">The sequence shown here is derived from an EMBL/GenBank/DDBJ whole genome shotgun (WGS) entry which is preliminary data.</text>
</comment>
<evidence type="ECO:0000256" key="1">
    <source>
        <dbReference type="ARBA" id="ARBA00001210"/>
    </source>
</evidence>
<keyword evidence="3" id="KW-0808">Transferase</keyword>
<organism evidence="6 7">
    <name type="scientific">Duganella guangzhouensis</name>
    <dbReference type="NCBI Taxonomy" id="2666084"/>
    <lineage>
        <taxon>Bacteria</taxon>
        <taxon>Pseudomonadati</taxon>
        <taxon>Pseudomonadota</taxon>
        <taxon>Betaproteobacteria</taxon>
        <taxon>Burkholderiales</taxon>
        <taxon>Oxalobacteraceae</taxon>
        <taxon>Telluria group</taxon>
        <taxon>Duganella</taxon>
    </lineage>
</organism>
<dbReference type="Pfam" id="PF01874">
    <property type="entry name" value="CitG"/>
    <property type="match status" value="1"/>
</dbReference>
<dbReference type="Proteomes" id="UP000433309">
    <property type="component" value="Unassembled WGS sequence"/>
</dbReference>
<name>A0A6I2KWV7_9BURK</name>
<dbReference type="PANTHER" id="PTHR30201">
    <property type="entry name" value="TRIPHOSPHORIBOSYL-DEPHOSPHO-COA SYNTHASE"/>
    <property type="match status" value="1"/>
</dbReference>
<dbReference type="InterPro" id="IPR002736">
    <property type="entry name" value="CitG"/>
</dbReference>
<keyword evidence="7" id="KW-1185">Reference proteome</keyword>
<dbReference type="GO" id="GO:0005524">
    <property type="term" value="F:ATP binding"/>
    <property type="evidence" value="ECO:0007669"/>
    <property type="project" value="UniProtKB-KW"/>
</dbReference>
<protein>
    <recommendedName>
        <fullName evidence="2">triphosphoribosyl-dephospho-CoA synthase</fullName>
        <ecNumber evidence="2">2.4.2.52</ecNumber>
    </recommendedName>
</protein>
<proteinExistence type="predicted"/>